<sequence>METKEAFGKENMGTKKKNLTFLRQRLYMLERRKTDTLVESSVAVDHSNSGPLRRSQSDRTEYNQKLQEKMTPQTGASAPGPPAQDEQQQIRRMMAKRSNIIKELIQTEKDYLNDLELCIREVVQPLKTKQIDRFDADGLFSNIQSVHQISVKLLSLLEEATKDVEPDMQVIGRIFLQIKSPLEDIYKIYCYHHDEAHTILESYEKDEELKQHMRHCIQSLKKIYLEQGKPNLLDMGSLLIKPVQRVMKYPLLLCELRNSTPPSHPDYKELEDALAAMKDINVNINEFKRRKDLVLKYKKNDEDESLKDKFSKLNIHSISKKSKRVTNHLKILTRGESQVKDRTFNREEKLFRHLEKTVRNCVKNISFCLQHIQDAMPLAAQTVTELHVISCDKDAKDSDYSATLSKLPNPCEDFVAHLHRLVLTPLLALQSLFPGPQKLIQKRYDKLLDYNGYTQCSAGDDSDLARKDYEALNAQLVEELQVFNQAVRQVLLNCLYCFVTLLRDLMFIALKPYSTVMPLLPLPSSINKAQNRIIEEVHSLNFVKDNSTTFIERKLSFEKKKPGPTLSDMPRQTENHRSQLLATYSLEALYQAKRRCNATQEHDIDLLEGDLVAAVEQKDPLGSTSRWLVDAGIAKGFVYASFLKPYNPAKVQQADREHWFCEEDFDNISLFVSSWPVSHSITHTWEESTSDSSSSLNGICGKPEADGVDTDSVQDGDEQIFYAVHAFQARSEHELSLQEYQRVHILRFCDLSGNKMWWLAEAQGQKGYVPANYLGKMTYA</sequence>
<dbReference type="InterPro" id="IPR001452">
    <property type="entry name" value="SH3_domain"/>
</dbReference>
<evidence type="ECO:0000256" key="6">
    <source>
        <dbReference type="ARBA" id="ARBA00022658"/>
    </source>
</evidence>
<evidence type="ECO:0000256" key="7">
    <source>
        <dbReference type="ARBA" id="ARBA00022737"/>
    </source>
</evidence>
<evidence type="ECO:0000256" key="8">
    <source>
        <dbReference type="ARBA" id="ARBA00022949"/>
    </source>
</evidence>
<dbReference type="SUPFAM" id="SSF103657">
    <property type="entry name" value="BAR/IMD domain-like"/>
    <property type="match status" value="1"/>
</dbReference>
<evidence type="ECO:0000256" key="1">
    <source>
        <dbReference type="ARBA" id="ARBA00004282"/>
    </source>
</evidence>
<dbReference type="InterPro" id="IPR051492">
    <property type="entry name" value="Dynamin-Rho_GEF"/>
</dbReference>
<dbReference type="FunFam" id="1.20.900.10:FF:000032">
    <property type="entry name" value="rho guanine nucleotide exchange factor 38"/>
    <property type="match status" value="1"/>
</dbReference>
<reference evidence="17 18" key="1">
    <citation type="journal article" date="2011" name="Proc. Natl. Acad. Sci. U.S.A.">
        <title>Genetic diversity and population structure of the endangered marsupial Sarcophilus harrisii (Tasmanian devil).</title>
        <authorList>
            <person name="Miller W."/>
            <person name="Hayes V.M."/>
            <person name="Ratan A."/>
            <person name="Petersen D.C."/>
            <person name="Wittekindt N.E."/>
            <person name="Miller J."/>
            <person name="Walenz B."/>
            <person name="Knight J."/>
            <person name="Qi J."/>
            <person name="Zhao F."/>
            <person name="Wang Q."/>
            <person name="Bedoya-Reina O.C."/>
            <person name="Katiyar N."/>
            <person name="Tomsho L.P."/>
            <person name="Kasson L.M."/>
            <person name="Hardie R.A."/>
            <person name="Woodbridge P."/>
            <person name="Tindall E.A."/>
            <person name="Bertelsen M.F."/>
            <person name="Dixon D."/>
            <person name="Pyecroft S."/>
            <person name="Helgen K.M."/>
            <person name="Lesk A.M."/>
            <person name="Pringle T.H."/>
            <person name="Patterson N."/>
            <person name="Zhang Y."/>
            <person name="Kreiss A."/>
            <person name="Woods G.M."/>
            <person name="Jones M.E."/>
            <person name="Schuster S.C."/>
        </authorList>
    </citation>
    <scope>NUCLEOTIDE SEQUENCE [LARGE SCALE GENOMIC DNA]</scope>
</reference>
<dbReference type="CDD" id="cd07589">
    <property type="entry name" value="BAR_DNMBP"/>
    <property type="match status" value="1"/>
</dbReference>
<evidence type="ECO:0000256" key="10">
    <source>
        <dbReference type="ARBA" id="ARBA00056726"/>
    </source>
</evidence>
<dbReference type="FunCoup" id="A0A7N4PFE9">
    <property type="interactions" value="394"/>
</dbReference>
<feature type="domain" description="DH" evidence="15">
    <location>
        <begin position="96"/>
        <end position="287"/>
    </location>
</feature>
<dbReference type="Gene3D" id="1.20.900.10">
    <property type="entry name" value="Dbl homology (DH) domain"/>
    <property type="match status" value="1"/>
</dbReference>
<evidence type="ECO:0000256" key="13">
    <source>
        <dbReference type="SAM" id="MobiDB-lite"/>
    </source>
</evidence>
<dbReference type="GO" id="GO:0005085">
    <property type="term" value="F:guanyl-nucleotide exchange factor activity"/>
    <property type="evidence" value="ECO:0007669"/>
    <property type="project" value="UniProtKB-KW"/>
</dbReference>
<dbReference type="Gene3D" id="1.20.1270.60">
    <property type="entry name" value="Arfaptin homology (AH) domain/BAR domain"/>
    <property type="match status" value="1"/>
</dbReference>
<evidence type="ECO:0000256" key="12">
    <source>
        <dbReference type="PROSITE-ProRule" id="PRU00192"/>
    </source>
</evidence>
<feature type="region of interest" description="Disordered" evidence="13">
    <location>
        <begin position="40"/>
        <end position="63"/>
    </location>
</feature>
<dbReference type="Pfam" id="PF00621">
    <property type="entry name" value="RhoGEF"/>
    <property type="match status" value="1"/>
</dbReference>
<dbReference type="CDD" id="cd00160">
    <property type="entry name" value="RhoGEF"/>
    <property type="match status" value="1"/>
</dbReference>
<evidence type="ECO:0000256" key="2">
    <source>
        <dbReference type="ARBA" id="ARBA00004348"/>
    </source>
</evidence>
<comment type="function">
    <text evidence="10">May act as a guanine-nucleotide releasing factor.</text>
</comment>
<dbReference type="InterPro" id="IPR027267">
    <property type="entry name" value="AH/BAR_dom_sf"/>
</dbReference>
<name>A0A7N4PFE9_SARHA</name>
<dbReference type="InterPro" id="IPR036028">
    <property type="entry name" value="SH3-like_dom_sf"/>
</dbReference>
<dbReference type="Ensembl" id="ENSSHAT00000027017.1">
    <property type="protein sequence ID" value="ENSSHAP00000036842.1"/>
    <property type="gene ID" value="ENSSHAG00000004498.2"/>
</dbReference>
<keyword evidence="5" id="KW-0597">Phosphoprotein</keyword>
<dbReference type="PROSITE" id="PS51021">
    <property type="entry name" value="BAR"/>
    <property type="match status" value="1"/>
</dbReference>
<dbReference type="InterPro" id="IPR035899">
    <property type="entry name" value="DBL_dom_sf"/>
</dbReference>
<evidence type="ECO:0000256" key="4">
    <source>
        <dbReference type="ARBA" id="ARBA00022443"/>
    </source>
</evidence>
<feature type="domain" description="SH3" evidence="14">
    <location>
        <begin position="716"/>
        <end position="779"/>
    </location>
</feature>
<dbReference type="FunFam" id="2.30.30.40:FF:000066">
    <property type="entry name" value="dynamin-binding protein isoform X1"/>
    <property type="match status" value="1"/>
</dbReference>
<dbReference type="InParanoid" id="A0A7N4PFE9"/>
<dbReference type="SUPFAM" id="SSF50044">
    <property type="entry name" value="SH3-domain"/>
    <property type="match status" value="2"/>
</dbReference>
<dbReference type="SMART" id="SM00326">
    <property type="entry name" value="SH3"/>
    <property type="match status" value="1"/>
</dbReference>
<dbReference type="FunFam" id="2.30.30.40:FF:000193">
    <property type="entry name" value="Rho guanine nucleotide exchange factor 38"/>
    <property type="match status" value="1"/>
</dbReference>
<dbReference type="PROSITE" id="PS50010">
    <property type="entry name" value="DH_2"/>
    <property type="match status" value="1"/>
</dbReference>
<evidence type="ECO:0000259" key="16">
    <source>
        <dbReference type="PROSITE" id="PS51021"/>
    </source>
</evidence>
<reference evidence="17" key="2">
    <citation type="submission" date="2025-08" db="UniProtKB">
        <authorList>
            <consortium name="Ensembl"/>
        </authorList>
    </citation>
    <scope>IDENTIFICATION</scope>
</reference>
<dbReference type="GO" id="GO:0035556">
    <property type="term" value="P:intracellular signal transduction"/>
    <property type="evidence" value="ECO:0007669"/>
    <property type="project" value="InterPro"/>
</dbReference>
<dbReference type="InterPro" id="IPR001331">
    <property type="entry name" value="GDS_CDC24_CS"/>
</dbReference>
<dbReference type="SUPFAM" id="SSF48065">
    <property type="entry name" value="DBL homology domain (DH-domain)"/>
    <property type="match status" value="1"/>
</dbReference>
<dbReference type="Proteomes" id="UP000007648">
    <property type="component" value="Unassembled WGS sequence"/>
</dbReference>
<keyword evidence="4 12" id="KW-0728">SH3 domain</keyword>
<dbReference type="InterPro" id="IPR000219">
    <property type="entry name" value="DH_dom"/>
</dbReference>
<dbReference type="Gene3D" id="2.30.30.40">
    <property type="entry name" value="SH3 Domains"/>
    <property type="match status" value="2"/>
</dbReference>
<dbReference type="GO" id="GO:0005795">
    <property type="term" value="C:Golgi stack"/>
    <property type="evidence" value="ECO:0007669"/>
    <property type="project" value="UniProtKB-SubCell"/>
</dbReference>
<dbReference type="PROSITE" id="PS50002">
    <property type="entry name" value="SH3"/>
    <property type="match status" value="1"/>
</dbReference>
<comment type="subcellular location">
    <subcellularLocation>
        <location evidence="1">Cell junction</location>
    </subcellularLocation>
    <subcellularLocation>
        <location evidence="2">Golgi apparatus</location>
        <location evidence="2">Golgi stack</location>
    </subcellularLocation>
</comment>
<dbReference type="FunFam" id="1.20.1270.60:FF:000061">
    <property type="entry name" value="Rho guanine nucleotide exchange factor 38"/>
    <property type="match status" value="1"/>
</dbReference>
<evidence type="ECO:0000313" key="18">
    <source>
        <dbReference type="Proteomes" id="UP000007648"/>
    </source>
</evidence>
<dbReference type="SMART" id="SM00721">
    <property type="entry name" value="BAR"/>
    <property type="match status" value="1"/>
</dbReference>
<dbReference type="InterPro" id="IPR004148">
    <property type="entry name" value="BAR_dom"/>
</dbReference>
<gene>
    <name evidence="17" type="primary">ARHGEF38</name>
</gene>
<evidence type="ECO:0000259" key="14">
    <source>
        <dbReference type="PROSITE" id="PS50002"/>
    </source>
</evidence>
<evidence type="ECO:0000256" key="9">
    <source>
        <dbReference type="ARBA" id="ARBA00032587"/>
    </source>
</evidence>
<protein>
    <recommendedName>
        <fullName evidence="3">Dynamin-binding protein</fullName>
    </recommendedName>
    <alternativeName>
        <fullName evidence="11">Rho guanine nucleotide exchange factor 38</fullName>
    </alternativeName>
    <alternativeName>
        <fullName evidence="9">Scaffold protein Tuba</fullName>
    </alternativeName>
</protein>
<evidence type="ECO:0000313" key="17">
    <source>
        <dbReference type="Ensembl" id="ENSSHAP00000036842.1"/>
    </source>
</evidence>
<keyword evidence="6" id="KW-0344">Guanine-nucleotide releasing factor</keyword>
<dbReference type="PROSITE" id="PS00741">
    <property type="entry name" value="DH_1"/>
    <property type="match status" value="1"/>
</dbReference>
<dbReference type="Pfam" id="PF03114">
    <property type="entry name" value="BAR"/>
    <property type="match status" value="1"/>
</dbReference>
<accession>A0A7N4PFE9</accession>
<dbReference type="PANTHER" id="PTHR22834">
    <property type="entry name" value="NUCLEAR FUSION PROTEIN FUS2"/>
    <property type="match status" value="1"/>
</dbReference>
<dbReference type="Pfam" id="PF14604">
    <property type="entry name" value="SH3_9"/>
    <property type="match status" value="1"/>
</dbReference>
<keyword evidence="7" id="KW-0677">Repeat</keyword>
<dbReference type="PANTHER" id="PTHR22834:SF17">
    <property type="entry name" value="RHO GUANINE NUCLEOTIDE EXCHANGE FACTOR 38"/>
    <property type="match status" value="1"/>
</dbReference>
<reference evidence="17" key="3">
    <citation type="submission" date="2025-09" db="UniProtKB">
        <authorList>
            <consortium name="Ensembl"/>
        </authorList>
    </citation>
    <scope>IDENTIFICATION</scope>
</reference>
<feature type="region of interest" description="Disordered" evidence="13">
    <location>
        <begin position="690"/>
        <end position="711"/>
    </location>
</feature>
<organism evidence="17 18">
    <name type="scientific">Sarcophilus harrisii</name>
    <name type="common">Tasmanian devil</name>
    <name type="synonym">Sarcophilus laniarius</name>
    <dbReference type="NCBI Taxonomy" id="9305"/>
    <lineage>
        <taxon>Eukaryota</taxon>
        <taxon>Metazoa</taxon>
        <taxon>Chordata</taxon>
        <taxon>Craniata</taxon>
        <taxon>Vertebrata</taxon>
        <taxon>Euteleostomi</taxon>
        <taxon>Mammalia</taxon>
        <taxon>Metatheria</taxon>
        <taxon>Dasyuromorphia</taxon>
        <taxon>Dasyuridae</taxon>
        <taxon>Sarcophilus</taxon>
    </lineage>
</organism>
<dbReference type="GO" id="GO:0070161">
    <property type="term" value="C:anchoring junction"/>
    <property type="evidence" value="ECO:0007669"/>
    <property type="project" value="UniProtKB-SubCell"/>
</dbReference>
<evidence type="ECO:0000256" key="11">
    <source>
        <dbReference type="ARBA" id="ARBA00074247"/>
    </source>
</evidence>
<dbReference type="GeneTree" id="ENSGT00950000183088"/>
<evidence type="ECO:0000256" key="3">
    <source>
        <dbReference type="ARBA" id="ARBA00018186"/>
    </source>
</evidence>
<dbReference type="AlphaFoldDB" id="A0A7N4PFE9"/>
<feature type="region of interest" description="Disordered" evidence="13">
    <location>
        <begin position="70"/>
        <end position="89"/>
    </location>
</feature>
<keyword evidence="8" id="KW-0965">Cell junction</keyword>
<proteinExistence type="predicted"/>
<evidence type="ECO:0000259" key="15">
    <source>
        <dbReference type="PROSITE" id="PS50010"/>
    </source>
</evidence>
<feature type="domain" description="BAR" evidence="16">
    <location>
        <begin position="329"/>
        <end position="539"/>
    </location>
</feature>
<evidence type="ECO:0000256" key="5">
    <source>
        <dbReference type="ARBA" id="ARBA00022553"/>
    </source>
</evidence>
<keyword evidence="18" id="KW-1185">Reference proteome</keyword>
<dbReference type="SMART" id="SM00325">
    <property type="entry name" value="RhoGEF"/>
    <property type="match status" value="1"/>
</dbReference>